<evidence type="ECO:0000313" key="7">
    <source>
        <dbReference type="Proteomes" id="UP000032309"/>
    </source>
</evidence>
<evidence type="ECO:0000259" key="5">
    <source>
        <dbReference type="Pfam" id="PF00676"/>
    </source>
</evidence>
<dbReference type="PANTHER" id="PTHR11516:SF41">
    <property type="entry name" value="3-METHYL-2-OXOBUTANOATE DEHYDROGENASE SUBUNIT ALPHA"/>
    <property type="match status" value="1"/>
</dbReference>
<dbReference type="InterPro" id="IPR001017">
    <property type="entry name" value="DH_E1"/>
</dbReference>
<dbReference type="Proteomes" id="UP000032309">
    <property type="component" value="Unassembled WGS sequence"/>
</dbReference>
<evidence type="ECO:0000256" key="4">
    <source>
        <dbReference type="SAM" id="MobiDB-lite"/>
    </source>
</evidence>
<keyword evidence="3" id="KW-0786">Thiamine pyrophosphate</keyword>
<dbReference type="Pfam" id="PF00676">
    <property type="entry name" value="E1_dh"/>
    <property type="match status" value="1"/>
</dbReference>
<evidence type="ECO:0000313" key="6">
    <source>
        <dbReference type="EMBL" id="GAN35122.1"/>
    </source>
</evidence>
<sequence>MDIKREDLLQLYYYLQLTRRLEDRVTSLYHQGRILGGAWTSNGTEAVSVGYGYALEKNDIAAPYFRDMGVFLIRGISAKRIMAQYMGKKTGVTGGKEGNVHVGDLNFGVLGFPSHLADNYPVGAGAALAFKIRGEKRVVAACTGDGGTSRGDFHEGMNFASARKLPIVFICNNNQYAYSTPLKLQMAIKDIAERALAYAIPGKIVDGNNVVEVYKAAKEAYEIARNGGGPTFIECKTMRMHGHSEHDSARYVPRELLEEWKKKDPILHMEKYLMENGIAKKEEMDSIESSVKKEIEEAESFAEESPYPSPEDGLNGVYATPLGEE</sequence>
<evidence type="ECO:0000256" key="2">
    <source>
        <dbReference type="ARBA" id="ARBA00023002"/>
    </source>
</evidence>
<dbReference type="Gene3D" id="3.40.50.970">
    <property type="match status" value="1"/>
</dbReference>
<dbReference type="CDD" id="cd02000">
    <property type="entry name" value="TPP_E1_PDC_ADC_BCADC"/>
    <property type="match status" value="1"/>
</dbReference>
<organism evidence="6 7">
    <name type="scientific">Candidatus Brocadia sinica JPN1</name>
    <dbReference type="NCBI Taxonomy" id="1197129"/>
    <lineage>
        <taxon>Bacteria</taxon>
        <taxon>Pseudomonadati</taxon>
        <taxon>Planctomycetota</taxon>
        <taxon>Candidatus Brocadiia</taxon>
        <taxon>Candidatus Brocadiales</taxon>
        <taxon>Candidatus Brocadiaceae</taxon>
        <taxon>Candidatus Brocadia</taxon>
    </lineage>
</organism>
<proteinExistence type="predicted"/>
<feature type="domain" description="Dehydrogenase E1 component" evidence="5">
    <location>
        <begin position="15"/>
        <end position="311"/>
    </location>
</feature>
<gene>
    <name evidence="6" type="ORF">BROSI_A3668</name>
</gene>
<dbReference type="PANTHER" id="PTHR11516">
    <property type="entry name" value="PYRUVATE DEHYDROGENASE E1 COMPONENT, ALPHA SUBUNIT BACTERIAL AND ORGANELLAR"/>
    <property type="match status" value="1"/>
</dbReference>
<feature type="compositionally biased region" description="Basic and acidic residues" evidence="4">
    <location>
        <begin position="282"/>
        <end position="295"/>
    </location>
</feature>
<protein>
    <submittedName>
        <fullName evidence="6">Pyruvate dehydrogenase E1 component subunit alpha</fullName>
    </submittedName>
</protein>
<name>A0ABQ0K2A9_9BACT</name>
<dbReference type="InterPro" id="IPR050642">
    <property type="entry name" value="PDH_E1_Alpha_Subunit"/>
</dbReference>
<feature type="region of interest" description="Disordered" evidence="4">
    <location>
        <begin position="282"/>
        <end position="325"/>
    </location>
</feature>
<dbReference type="RefSeq" id="WP_052565125.1">
    <property type="nucleotide sequence ID" value="NZ_BAFN01000001.1"/>
</dbReference>
<keyword evidence="7" id="KW-1185">Reference proteome</keyword>
<dbReference type="EMBL" id="BAFN01000001">
    <property type="protein sequence ID" value="GAN35122.1"/>
    <property type="molecule type" value="Genomic_DNA"/>
</dbReference>
<comment type="cofactor">
    <cofactor evidence="1">
        <name>thiamine diphosphate</name>
        <dbReference type="ChEBI" id="CHEBI:58937"/>
    </cofactor>
</comment>
<evidence type="ECO:0000256" key="1">
    <source>
        <dbReference type="ARBA" id="ARBA00001964"/>
    </source>
</evidence>
<keyword evidence="2" id="KW-0560">Oxidoreductase</keyword>
<accession>A0ABQ0K2A9</accession>
<dbReference type="SUPFAM" id="SSF52518">
    <property type="entry name" value="Thiamin diphosphate-binding fold (THDP-binding)"/>
    <property type="match status" value="1"/>
</dbReference>
<keyword evidence="6" id="KW-0670">Pyruvate</keyword>
<comment type="caution">
    <text evidence="6">The sequence shown here is derived from an EMBL/GenBank/DDBJ whole genome shotgun (WGS) entry which is preliminary data.</text>
</comment>
<dbReference type="InterPro" id="IPR029061">
    <property type="entry name" value="THDP-binding"/>
</dbReference>
<evidence type="ECO:0000256" key="3">
    <source>
        <dbReference type="ARBA" id="ARBA00023052"/>
    </source>
</evidence>
<reference evidence="7" key="1">
    <citation type="journal article" date="2015" name="Genome Announc.">
        <title>Draft Genome Sequence of an Anaerobic Ammonium-Oxidizing Bacterium, "Candidatus Brocadia sinica".</title>
        <authorList>
            <person name="Oshiki M."/>
            <person name="Shinyako-Hata K."/>
            <person name="Satoh H."/>
            <person name="Okabe S."/>
        </authorList>
    </citation>
    <scope>NUCLEOTIDE SEQUENCE [LARGE SCALE GENOMIC DNA]</scope>
    <source>
        <strain evidence="7">JPN1</strain>
    </source>
</reference>